<name>A0ABD5QRF6_9EURY</name>
<dbReference type="SUPFAM" id="SSF102198">
    <property type="entry name" value="Putative cyclase"/>
    <property type="match status" value="1"/>
</dbReference>
<reference evidence="1 2" key="1">
    <citation type="journal article" date="2019" name="Int. J. Syst. Evol. Microbiol.">
        <title>The Global Catalogue of Microorganisms (GCM) 10K type strain sequencing project: providing services to taxonomists for standard genome sequencing and annotation.</title>
        <authorList>
            <consortium name="The Broad Institute Genomics Platform"/>
            <consortium name="The Broad Institute Genome Sequencing Center for Infectious Disease"/>
            <person name="Wu L."/>
            <person name="Ma J."/>
        </authorList>
    </citation>
    <scope>NUCLEOTIDE SEQUENCE [LARGE SCALE GENOMIC DNA]</scope>
    <source>
        <strain evidence="1 2">CGMCC 1.16026</strain>
    </source>
</reference>
<dbReference type="InterPro" id="IPR037175">
    <property type="entry name" value="KFase_sf"/>
</dbReference>
<dbReference type="PANTHER" id="PTHR34861">
    <property type="match status" value="1"/>
</dbReference>
<dbReference type="RefSeq" id="WP_122106221.1">
    <property type="nucleotide sequence ID" value="NZ_JBHSKV010000010.1"/>
</dbReference>
<sequence length="332" mass="36239">MDENADAEPYAEIVSGTPDNWGVWGDDDELGALNHLDPDAVLRGVGAVSSGETFTLGTPIGHPDGDPMWPTRDDADHHMLRDKGHFEAGKVTREPYGGWENSDDLVYLYNHGTTHVDGLAHVWYGDELYNGFDAATTKGGIERCGIEHVADRGIVGRGVLLDVARHRDVEYLDAGERITLEELLACASEQGVEVRRGDVLLIRTGAMDLFYREGADAFYEEFETTHGGEPALDEAGITYTEELVEWFDEREIPMLATDTVTAEQTISETTGTRLPLHPVLLRDLGVLISEMNRLGDLAAGCAEDGRYEFLYVGAPLHVVGGTGGPMNPIVVK</sequence>
<gene>
    <name evidence="1" type="ORF">ACFPJA_08170</name>
</gene>
<dbReference type="EMBL" id="JBHSKV010000010">
    <property type="protein sequence ID" value="MFC5134696.1"/>
    <property type="molecule type" value="Genomic_DNA"/>
</dbReference>
<dbReference type="AlphaFoldDB" id="A0ABD5QRF6"/>
<keyword evidence="2" id="KW-1185">Reference proteome</keyword>
<dbReference type="Proteomes" id="UP001596145">
    <property type="component" value="Unassembled WGS sequence"/>
</dbReference>
<dbReference type="PANTHER" id="PTHR34861:SF10">
    <property type="entry name" value="CYCLASE"/>
    <property type="match status" value="1"/>
</dbReference>
<protein>
    <submittedName>
        <fullName evidence="1">Cyclase family protein</fullName>
        <ecNumber evidence="1">3.5.-.-</ecNumber>
    </submittedName>
</protein>
<evidence type="ECO:0000313" key="2">
    <source>
        <dbReference type="Proteomes" id="UP001596145"/>
    </source>
</evidence>
<keyword evidence="1" id="KW-0378">Hydrolase</keyword>
<proteinExistence type="predicted"/>
<organism evidence="1 2">
    <name type="scientific">Halorubrum glutamatedens</name>
    <dbReference type="NCBI Taxonomy" id="2707018"/>
    <lineage>
        <taxon>Archaea</taxon>
        <taxon>Methanobacteriati</taxon>
        <taxon>Methanobacteriota</taxon>
        <taxon>Stenosarchaea group</taxon>
        <taxon>Halobacteria</taxon>
        <taxon>Halobacteriales</taxon>
        <taxon>Haloferacaceae</taxon>
        <taxon>Halorubrum</taxon>
    </lineage>
</organism>
<comment type="caution">
    <text evidence="1">The sequence shown here is derived from an EMBL/GenBank/DDBJ whole genome shotgun (WGS) entry which is preliminary data.</text>
</comment>
<dbReference type="EC" id="3.5.-.-" evidence="1"/>
<accession>A0ABD5QRF6</accession>
<dbReference type="Gene3D" id="3.50.30.50">
    <property type="entry name" value="Putative cyclase"/>
    <property type="match status" value="1"/>
</dbReference>
<dbReference type="Pfam" id="PF04199">
    <property type="entry name" value="Cyclase"/>
    <property type="match status" value="1"/>
</dbReference>
<evidence type="ECO:0000313" key="1">
    <source>
        <dbReference type="EMBL" id="MFC5134696.1"/>
    </source>
</evidence>
<dbReference type="InterPro" id="IPR007325">
    <property type="entry name" value="KFase/CYL"/>
</dbReference>
<dbReference type="GO" id="GO:0016787">
    <property type="term" value="F:hydrolase activity"/>
    <property type="evidence" value="ECO:0007669"/>
    <property type="project" value="UniProtKB-KW"/>
</dbReference>